<feature type="domain" description="Nuclear speckle splicing regulatory protein 1 N-terminal" evidence="4">
    <location>
        <begin position="59"/>
        <end position="175"/>
    </location>
</feature>
<evidence type="ECO:0000259" key="4">
    <source>
        <dbReference type="Pfam" id="PF09745"/>
    </source>
</evidence>
<sequence length="484" mass="56702">MAAENKKYGLFLPKKGATAVLPKAKNIFGDDSDEEKDGIVVPRKPTVNQNKVKKQTQIAIDKALSEDPSVYEYDSLYDDMQAEKNKKTAKPEKKQDKRPRYITGLLKAAEVRKREQERRVERKVQKEREEEGEEFAGKEEFVTSAYKKKMEEIQAEEEKERREAAMEDILDVKKQKDMSGFYRYLYRETTGGNTATDDTKTKLEEQDVKPEPPAFDKKKYEDLDKDDSEVEVSDSDDSSSDSSPSGKESKVKVEETGDRHKQRSSLNNNKNRHRSRSKERSRHRSRSNDRSRKRSRSNERSRKRSMSKERSRHRSRSNDMSRKRSRSNERSRKGSVSKEKSRHRPRSNDRSRKRSRSNDKSKPRSRSNERSRKRSKERSRQRSNSRTKDRQTHISKEEPSNKSRKRSRSKESSRNPDESPGVARDNKVKRLEADVNSPTVTIDNTDKNKTEQKYNRKTTSDVESEARRRFLERKLAKEKAKLSQ</sequence>
<dbReference type="PANTHER" id="PTHR31938:SF4">
    <property type="entry name" value="NUCLEAR SPECKLE SPLICING REGULATORY PROTEIN 1"/>
    <property type="match status" value="1"/>
</dbReference>
<gene>
    <name evidence="5" type="ORF">SNE40_006553</name>
</gene>
<keyword evidence="6" id="KW-1185">Reference proteome</keyword>
<feature type="compositionally biased region" description="Basic and acidic residues" evidence="3">
    <location>
        <begin position="386"/>
        <end position="401"/>
    </location>
</feature>
<evidence type="ECO:0000313" key="6">
    <source>
        <dbReference type="Proteomes" id="UP001347796"/>
    </source>
</evidence>
<dbReference type="EMBL" id="JAZGQO010000006">
    <property type="protein sequence ID" value="KAK6184002.1"/>
    <property type="molecule type" value="Genomic_DNA"/>
</dbReference>
<feature type="compositionally biased region" description="Basic and acidic residues" evidence="3">
    <location>
        <begin position="286"/>
        <end position="300"/>
    </location>
</feature>
<evidence type="ECO:0000256" key="3">
    <source>
        <dbReference type="SAM" id="MobiDB-lite"/>
    </source>
</evidence>
<dbReference type="AlphaFoldDB" id="A0AAN8PSP4"/>
<feature type="compositionally biased region" description="Basic and acidic residues" evidence="3">
    <location>
        <begin position="247"/>
        <end position="259"/>
    </location>
</feature>
<protein>
    <recommendedName>
        <fullName evidence="4">Nuclear speckle splicing regulatory protein 1 N-terminal domain-containing protein</fullName>
    </recommendedName>
</protein>
<reference evidence="5 6" key="1">
    <citation type="submission" date="2024-01" db="EMBL/GenBank/DDBJ databases">
        <title>The genome of the rayed Mediterranean limpet Patella caerulea (Linnaeus, 1758).</title>
        <authorList>
            <person name="Anh-Thu Weber A."/>
            <person name="Halstead-Nussloch G."/>
        </authorList>
    </citation>
    <scope>NUCLEOTIDE SEQUENCE [LARGE SCALE GENOMIC DNA]</scope>
    <source>
        <strain evidence="5">AATW-2023a</strain>
        <tissue evidence="5">Whole specimen</tissue>
    </source>
</reference>
<feature type="compositionally biased region" description="Basic and acidic residues" evidence="3">
    <location>
        <begin position="444"/>
        <end position="466"/>
    </location>
</feature>
<dbReference type="Pfam" id="PF09745">
    <property type="entry name" value="NSRP1_N"/>
    <property type="match status" value="1"/>
</dbReference>
<accession>A0AAN8PSP4</accession>
<organism evidence="5 6">
    <name type="scientific">Patella caerulea</name>
    <name type="common">Rayed Mediterranean limpet</name>
    <dbReference type="NCBI Taxonomy" id="87958"/>
    <lineage>
        <taxon>Eukaryota</taxon>
        <taxon>Metazoa</taxon>
        <taxon>Spiralia</taxon>
        <taxon>Lophotrochozoa</taxon>
        <taxon>Mollusca</taxon>
        <taxon>Gastropoda</taxon>
        <taxon>Patellogastropoda</taxon>
        <taxon>Patelloidea</taxon>
        <taxon>Patellidae</taxon>
        <taxon>Patella</taxon>
    </lineage>
</organism>
<feature type="compositionally biased region" description="Basic residues" evidence="3">
    <location>
        <begin position="371"/>
        <end position="385"/>
    </location>
</feature>
<dbReference type="GO" id="GO:0000381">
    <property type="term" value="P:regulation of alternative mRNA splicing, via spliceosome"/>
    <property type="evidence" value="ECO:0007669"/>
    <property type="project" value="InterPro"/>
</dbReference>
<dbReference type="InterPro" id="IPR018612">
    <property type="entry name" value="NSRP1_N"/>
</dbReference>
<feature type="compositionally biased region" description="Basic and acidic residues" evidence="3">
    <location>
        <begin position="316"/>
        <end position="339"/>
    </location>
</feature>
<comment type="caution">
    <text evidence="5">The sequence shown here is derived from an EMBL/GenBank/DDBJ whole genome shotgun (WGS) entry which is preliminary data.</text>
</comment>
<dbReference type="InterPro" id="IPR042816">
    <property type="entry name" value="Nsrp1"/>
</dbReference>
<feature type="compositionally biased region" description="Acidic residues" evidence="3">
    <location>
        <begin position="223"/>
        <end position="239"/>
    </location>
</feature>
<feature type="compositionally biased region" description="Basic and acidic residues" evidence="3">
    <location>
        <begin position="82"/>
        <end position="99"/>
    </location>
</feature>
<feature type="compositionally biased region" description="Basic and acidic residues" evidence="3">
    <location>
        <begin position="197"/>
        <end position="222"/>
    </location>
</feature>
<evidence type="ECO:0000256" key="2">
    <source>
        <dbReference type="ARBA" id="ARBA00023054"/>
    </source>
</evidence>
<dbReference type="Proteomes" id="UP001347796">
    <property type="component" value="Unassembled WGS sequence"/>
</dbReference>
<feature type="compositionally biased region" description="Basic residues" evidence="3">
    <location>
        <begin position="270"/>
        <end position="285"/>
    </location>
</feature>
<feature type="region of interest" description="Disordered" evidence="3">
    <location>
        <begin position="114"/>
        <end position="139"/>
    </location>
</feature>
<proteinExistence type="inferred from homology"/>
<keyword evidence="2" id="KW-0175">Coiled coil</keyword>
<comment type="similarity">
    <text evidence="1">Belongs to the NSRP1 family.</text>
</comment>
<feature type="compositionally biased region" description="Basic and acidic residues" evidence="3">
    <location>
        <begin position="346"/>
        <end position="370"/>
    </location>
</feature>
<evidence type="ECO:0000313" key="5">
    <source>
        <dbReference type="EMBL" id="KAK6184002.1"/>
    </source>
</evidence>
<evidence type="ECO:0000256" key="1">
    <source>
        <dbReference type="ARBA" id="ARBA00010126"/>
    </source>
</evidence>
<feature type="region of interest" description="Disordered" evidence="3">
    <location>
        <begin position="187"/>
        <end position="466"/>
    </location>
</feature>
<feature type="compositionally biased region" description="Basic residues" evidence="3">
    <location>
        <begin position="301"/>
        <end position="315"/>
    </location>
</feature>
<name>A0AAN8PSP4_PATCE</name>
<feature type="region of interest" description="Disordered" evidence="3">
    <location>
        <begin position="82"/>
        <end position="101"/>
    </location>
</feature>
<feature type="compositionally biased region" description="Basic and acidic residues" evidence="3">
    <location>
        <begin position="424"/>
        <end position="433"/>
    </location>
</feature>
<feature type="region of interest" description="Disordered" evidence="3">
    <location>
        <begin position="152"/>
        <end position="173"/>
    </location>
</feature>
<dbReference type="PANTHER" id="PTHR31938">
    <property type="entry name" value="NUCLEAR SPECKLE SPLICING REGULATORY PROTEIN 1"/>
    <property type="match status" value="1"/>
</dbReference>